<proteinExistence type="inferred from homology"/>
<gene>
    <name evidence="8" type="ORF">ABW99_02895</name>
</gene>
<dbReference type="PANTHER" id="PTHR43663">
    <property type="entry name" value="CHROMATE TRANSPORT PROTEIN-RELATED"/>
    <property type="match status" value="1"/>
</dbReference>
<keyword evidence="9" id="KW-1185">Reference proteome</keyword>
<dbReference type="EMBL" id="CP011568">
    <property type="protein sequence ID" value="AKJ70325.1"/>
    <property type="molecule type" value="Genomic_DNA"/>
</dbReference>
<dbReference type="InterPro" id="IPR052518">
    <property type="entry name" value="CHR_Transporter"/>
</dbReference>
<dbReference type="Pfam" id="PF02417">
    <property type="entry name" value="Chromate_transp"/>
    <property type="match status" value="1"/>
</dbReference>
<evidence type="ECO:0000256" key="2">
    <source>
        <dbReference type="ARBA" id="ARBA00005262"/>
    </source>
</evidence>
<keyword evidence="4 7" id="KW-0812">Transmembrane</keyword>
<evidence type="ECO:0000313" key="8">
    <source>
        <dbReference type="EMBL" id="AKJ70325.1"/>
    </source>
</evidence>
<dbReference type="OrthoDB" id="556585at2"/>
<dbReference type="GO" id="GO:0015109">
    <property type="term" value="F:chromate transmembrane transporter activity"/>
    <property type="evidence" value="ECO:0007669"/>
    <property type="project" value="InterPro"/>
</dbReference>
<dbReference type="GO" id="GO:0005886">
    <property type="term" value="C:plasma membrane"/>
    <property type="evidence" value="ECO:0007669"/>
    <property type="project" value="UniProtKB-SubCell"/>
</dbReference>
<sequence>MNVLLTLAGHFFLISLISFGGASAVLPEMHRFLVESMHWLTDSQFVALYAISQASPGPNVLFVALFGWQVAGVIGALVSMLAMCGPTSLLALAVERYGRRHQDSRWHITVRRALAPPTIGLLLATAYVLARSADVNWRLVLLTLLTVAVGARTRVNLLWMIGAGALLGALGWL</sequence>
<comment type="subcellular location">
    <subcellularLocation>
        <location evidence="1">Cell membrane</location>
        <topology evidence="1">Multi-pass membrane protein</topology>
    </subcellularLocation>
</comment>
<keyword evidence="5 7" id="KW-1133">Transmembrane helix</keyword>
<reference evidence="9" key="1">
    <citation type="submission" date="2015-06" db="EMBL/GenBank/DDBJ databases">
        <authorList>
            <person name="Lim Y.L."/>
            <person name="Ee R."/>
            <person name="Yong D."/>
            <person name="How K.Y."/>
            <person name="Yin W.F."/>
            <person name="Chan K.G."/>
        </authorList>
    </citation>
    <scope>NUCLEOTIDE SEQUENCE [LARGE SCALE GENOMIC DNA]</scope>
    <source>
        <strain evidence="9">DSM 25325</strain>
    </source>
</reference>
<dbReference type="STRING" id="445709.ABW99_02895"/>
<evidence type="ECO:0000256" key="5">
    <source>
        <dbReference type="ARBA" id="ARBA00022989"/>
    </source>
</evidence>
<dbReference type="KEGG" id="ptx:ABW99_02895"/>
<protein>
    <submittedName>
        <fullName evidence="8">Chromate transporter</fullName>
    </submittedName>
</protein>
<feature type="transmembrane region" description="Helical" evidence="7">
    <location>
        <begin position="66"/>
        <end position="92"/>
    </location>
</feature>
<dbReference type="AlphaFoldDB" id="A0A0G3ETM0"/>
<evidence type="ECO:0000256" key="7">
    <source>
        <dbReference type="SAM" id="Phobius"/>
    </source>
</evidence>
<feature type="transmembrane region" description="Helical" evidence="7">
    <location>
        <begin position="156"/>
        <end position="172"/>
    </location>
</feature>
<evidence type="ECO:0000256" key="4">
    <source>
        <dbReference type="ARBA" id="ARBA00022692"/>
    </source>
</evidence>
<evidence type="ECO:0000313" key="9">
    <source>
        <dbReference type="Proteomes" id="UP000036700"/>
    </source>
</evidence>
<feature type="transmembrane region" description="Helical" evidence="7">
    <location>
        <begin position="113"/>
        <end position="129"/>
    </location>
</feature>
<accession>A0A0G3ETM0</accession>
<name>A0A0G3ETM0_9BURK</name>
<dbReference type="PATRIC" id="fig|445709.3.peg.626"/>
<organism evidence="8 9">
    <name type="scientific">Pandoraea thiooxydans</name>
    <dbReference type="NCBI Taxonomy" id="445709"/>
    <lineage>
        <taxon>Bacteria</taxon>
        <taxon>Pseudomonadati</taxon>
        <taxon>Pseudomonadota</taxon>
        <taxon>Betaproteobacteria</taxon>
        <taxon>Burkholderiales</taxon>
        <taxon>Burkholderiaceae</taxon>
        <taxon>Pandoraea</taxon>
    </lineage>
</organism>
<evidence type="ECO:0000256" key="6">
    <source>
        <dbReference type="ARBA" id="ARBA00023136"/>
    </source>
</evidence>
<dbReference type="InterPro" id="IPR003370">
    <property type="entry name" value="Chromate_transpt"/>
</dbReference>
<dbReference type="PANTHER" id="PTHR43663:SF1">
    <property type="entry name" value="CHROMATE TRANSPORTER"/>
    <property type="match status" value="1"/>
</dbReference>
<evidence type="ECO:0000256" key="1">
    <source>
        <dbReference type="ARBA" id="ARBA00004651"/>
    </source>
</evidence>
<dbReference type="RefSeq" id="WP_047216269.1">
    <property type="nucleotide sequence ID" value="NZ_CP011568.3"/>
</dbReference>
<evidence type="ECO:0000256" key="3">
    <source>
        <dbReference type="ARBA" id="ARBA00022475"/>
    </source>
</evidence>
<keyword evidence="6 7" id="KW-0472">Membrane</keyword>
<keyword evidence="3" id="KW-1003">Cell membrane</keyword>
<comment type="similarity">
    <text evidence="2">Belongs to the chromate ion transporter (CHR) (TC 2.A.51) family.</text>
</comment>
<dbReference type="Proteomes" id="UP000036700">
    <property type="component" value="Chromosome"/>
</dbReference>